<dbReference type="InterPro" id="IPR013098">
    <property type="entry name" value="Ig_I-set"/>
</dbReference>
<dbReference type="SMART" id="SM00409">
    <property type="entry name" value="IG"/>
    <property type="match status" value="4"/>
</dbReference>
<dbReference type="Pfam" id="PF13927">
    <property type="entry name" value="Ig_3"/>
    <property type="match status" value="2"/>
</dbReference>
<dbReference type="PRINTS" id="PR00014">
    <property type="entry name" value="FNTYPEIII"/>
</dbReference>
<dbReference type="SMART" id="SM00060">
    <property type="entry name" value="FN3"/>
    <property type="match status" value="2"/>
</dbReference>
<organism evidence="4 5">
    <name type="scientific">Leptotrombidium deliense</name>
    <dbReference type="NCBI Taxonomy" id="299467"/>
    <lineage>
        <taxon>Eukaryota</taxon>
        <taxon>Metazoa</taxon>
        <taxon>Ecdysozoa</taxon>
        <taxon>Arthropoda</taxon>
        <taxon>Chelicerata</taxon>
        <taxon>Arachnida</taxon>
        <taxon>Acari</taxon>
        <taxon>Acariformes</taxon>
        <taxon>Trombidiformes</taxon>
        <taxon>Prostigmata</taxon>
        <taxon>Anystina</taxon>
        <taxon>Parasitengona</taxon>
        <taxon>Trombiculoidea</taxon>
        <taxon>Trombiculidae</taxon>
        <taxon>Leptotrombidium</taxon>
    </lineage>
</organism>
<dbReference type="OrthoDB" id="5982258at2759"/>
<dbReference type="AlphaFoldDB" id="A0A443S2A0"/>
<dbReference type="InterPro" id="IPR050964">
    <property type="entry name" value="Striated_Muscle_Regulatory"/>
</dbReference>
<evidence type="ECO:0000259" key="3">
    <source>
        <dbReference type="PROSITE" id="PS50853"/>
    </source>
</evidence>
<dbReference type="InterPro" id="IPR007110">
    <property type="entry name" value="Ig-like_dom"/>
</dbReference>
<dbReference type="Gene3D" id="2.60.40.10">
    <property type="entry name" value="Immunoglobulins"/>
    <property type="match status" value="6"/>
</dbReference>
<protein>
    <submittedName>
        <fullName evidence="4">Down syndrome cell adhesion molecule-like protein</fullName>
    </submittedName>
</protein>
<dbReference type="PROSITE" id="PS50853">
    <property type="entry name" value="FN3"/>
    <property type="match status" value="2"/>
</dbReference>
<dbReference type="InterPro" id="IPR003598">
    <property type="entry name" value="Ig_sub2"/>
</dbReference>
<reference evidence="4 5" key="1">
    <citation type="journal article" date="2018" name="Gigascience">
        <title>Genomes of trombidid mites reveal novel predicted allergens and laterally-transferred genes associated with secondary metabolism.</title>
        <authorList>
            <person name="Dong X."/>
            <person name="Chaisiri K."/>
            <person name="Xia D."/>
            <person name="Armstrong S.D."/>
            <person name="Fang Y."/>
            <person name="Donnelly M.J."/>
            <person name="Kadowaki T."/>
            <person name="McGarry J.W."/>
            <person name="Darby A.C."/>
            <person name="Makepeace B.L."/>
        </authorList>
    </citation>
    <scope>NUCLEOTIDE SEQUENCE [LARGE SCALE GENOMIC DNA]</scope>
    <source>
        <strain evidence="4">UoL-UT</strain>
    </source>
</reference>
<comment type="caution">
    <text evidence="4">The sequence shown here is derived from an EMBL/GenBank/DDBJ whole genome shotgun (WGS) entry which is preliminary data.</text>
</comment>
<keyword evidence="1" id="KW-0677">Repeat</keyword>
<accession>A0A443S2A0</accession>
<dbReference type="SMART" id="SM00408">
    <property type="entry name" value="IGc2"/>
    <property type="match status" value="4"/>
</dbReference>
<gene>
    <name evidence="4" type="ORF">B4U80_06631</name>
</gene>
<dbReference type="GO" id="GO:0009653">
    <property type="term" value="P:anatomical structure morphogenesis"/>
    <property type="evidence" value="ECO:0007669"/>
    <property type="project" value="UniProtKB-ARBA"/>
</dbReference>
<dbReference type="InterPro" id="IPR013783">
    <property type="entry name" value="Ig-like_fold"/>
</dbReference>
<dbReference type="Proteomes" id="UP000288716">
    <property type="component" value="Unassembled WGS sequence"/>
</dbReference>
<feature type="non-terminal residue" evidence="4">
    <location>
        <position position="508"/>
    </location>
</feature>
<dbReference type="PANTHER" id="PTHR13817:SF73">
    <property type="entry name" value="FIBRONECTIN TYPE-III DOMAIN-CONTAINING PROTEIN"/>
    <property type="match status" value="1"/>
</dbReference>
<dbReference type="GO" id="GO:0030154">
    <property type="term" value="P:cell differentiation"/>
    <property type="evidence" value="ECO:0007669"/>
    <property type="project" value="UniProtKB-ARBA"/>
</dbReference>
<dbReference type="SUPFAM" id="SSF48726">
    <property type="entry name" value="Immunoglobulin"/>
    <property type="match status" value="3"/>
</dbReference>
<dbReference type="EMBL" id="NCKV01011285">
    <property type="protein sequence ID" value="RWS21670.1"/>
    <property type="molecule type" value="Genomic_DNA"/>
</dbReference>
<dbReference type="FunFam" id="2.60.40.10:FF:000719">
    <property type="entry name" value="nephrin isoform X1"/>
    <property type="match status" value="1"/>
</dbReference>
<sequence>PLRWTNEPKDISSKLGDRVEVQCEAFGTPIPTIKWMKRTDNKDVLIGDNLKFNAINVDDKGTYVCVADNGVDETLRKIINIHVNERGSQPISFLWTINGIPLSKTTLNNYEIVDRNEISRLNFKNIDIKNEGNYTCTATNDVGLDKITIPLFVQMKPRWTIEPRDTSVSLGSSVSLECEAIGSPKPVIYWRKLSTKEEFKSKSLTLKSVKESDSGKYECVVTNKDGDSLTKTISVTVSVPAKFEEKYALYHSNAGESIKLYCRAIGDQPLSITWFKENKKLDKRGGESSFELIEHVIDRGLSSELVIRNVKRSDGSVYKCLAENEFGTDEKIVKLVVMEVPGAPVNVRVKETWSRSASVIWSPPFDGNTPITKYTVQYWMHQSATRKLNEFTVDGIQTNALIKDLKPGQSYELTVVAENNVGRGEAADSVTLFTNQEEPSVAPIDITVESKGASTIRVSWKAPPKDQWNGDLHGYYVGYRVDGTQQPFSFITVKATANADLSFKYEHF</sequence>
<dbReference type="InterPro" id="IPR036116">
    <property type="entry name" value="FN3_sf"/>
</dbReference>
<dbReference type="STRING" id="299467.A0A443S2A0"/>
<dbReference type="PANTHER" id="PTHR13817">
    <property type="entry name" value="TITIN"/>
    <property type="match status" value="1"/>
</dbReference>
<dbReference type="PROSITE" id="PS50835">
    <property type="entry name" value="IG_LIKE"/>
    <property type="match status" value="4"/>
</dbReference>
<evidence type="ECO:0000256" key="1">
    <source>
        <dbReference type="ARBA" id="ARBA00022737"/>
    </source>
</evidence>
<feature type="non-terminal residue" evidence="4">
    <location>
        <position position="1"/>
    </location>
</feature>
<feature type="domain" description="Fibronectin type-III" evidence="3">
    <location>
        <begin position="343"/>
        <end position="437"/>
    </location>
</feature>
<dbReference type="Pfam" id="PF07679">
    <property type="entry name" value="I-set"/>
    <property type="match status" value="2"/>
</dbReference>
<dbReference type="VEuPathDB" id="VectorBase:LDEU010370"/>
<name>A0A443S2A0_9ACAR</name>
<dbReference type="InterPro" id="IPR036179">
    <property type="entry name" value="Ig-like_dom_sf"/>
</dbReference>
<feature type="domain" description="Ig-like" evidence="2">
    <location>
        <begin position="91"/>
        <end position="148"/>
    </location>
</feature>
<dbReference type="CDD" id="cd00063">
    <property type="entry name" value="FN3"/>
    <property type="match status" value="2"/>
</dbReference>
<feature type="domain" description="Ig-like" evidence="2">
    <location>
        <begin position="157"/>
        <end position="236"/>
    </location>
</feature>
<feature type="domain" description="Ig-like" evidence="2">
    <location>
        <begin position="240"/>
        <end position="334"/>
    </location>
</feature>
<dbReference type="InterPro" id="IPR003599">
    <property type="entry name" value="Ig_sub"/>
</dbReference>
<evidence type="ECO:0000313" key="4">
    <source>
        <dbReference type="EMBL" id="RWS21670.1"/>
    </source>
</evidence>
<feature type="domain" description="Fibronectin type-III" evidence="3">
    <location>
        <begin position="442"/>
        <end position="508"/>
    </location>
</feature>
<feature type="domain" description="Ig-like" evidence="2">
    <location>
        <begin position="1"/>
        <end position="76"/>
    </location>
</feature>
<evidence type="ECO:0000259" key="2">
    <source>
        <dbReference type="PROSITE" id="PS50835"/>
    </source>
</evidence>
<keyword evidence="5" id="KW-1185">Reference proteome</keyword>
<dbReference type="InterPro" id="IPR003961">
    <property type="entry name" value="FN3_dom"/>
</dbReference>
<proteinExistence type="predicted"/>
<evidence type="ECO:0000313" key="5">
    <source>
        <dbReference type="Proteomes" id="UP000288716"/>
    </source>
</evidence>
<dbReference type="SUPFAM" id="SSF49265">
    <property type="entry name" value="Fibronectin type III"/>
    <property type="match status" value="1"/>
</dbReference>
<dbReference type="Pfam" id="PF00041">
    <property type="entry name" value="fn3"/>
    <property type="match status" value="1"/>
</dbReference>